<protein>
    <submittedName>
        <fullName evidence="2">Protein NLRC3</fullName>
    </submittedName>
</protein>
<dbReference type="InterPro" id="IPR045203">
    <property type="entry name" value="RanGAP1/2"/>
</dbReference>
<comment type="subcellular location">
    <subcellularLocation>
        <location evidence="1">Cytoplasm</location>
        <location evidence="1">Cytoskeleton</location>
        <location evidence="1">Cilium axoneme</location>
    </subcellularLocation>
</comment>
<dbReference type="InterPro" id="IPR006553">
    <property type="entry name" value="Leu-rich_rpt_Cys-con_subtyp"/>
</dbReference>
<dbReference type="Pfam" id="PF13516">
    <property type="entry name" value="LRR_6"/>
    <property type="match status" value="4"/>
</dbReference>
<name>A0A2J8AJS9_9CHLO</name>
<dbReference type="SUPFAM" id="SSF52047">
    <property type="entry name" value="RNI-like"/>
    <property type="match status" value="2"/>
</dbReference>
<comment type="caution">
    <text evidence="2">The sequence shown here is derived from an EMBL/GenBank/DDBJ whole genome shotgun (WGS) entry which is preliminary data.</text>
</comment>
<dbReference type="InterPro" id="IPR032675">
    <property type="entry name" value="LRR_dom_sf"/>
</dbReference>
<dbReference type="Proteomes" id="UP000236333">
    <property type="component" value="Unassembled WGS sequence"/>
</dbReference>
<dbReference type="GO" id="GO:0005096">
    <property type="term" value="F:GTPase activator activity"/>
    <property type="evidence" value="ECO:0007669"/>
    <property type="project" value="InterPro"/>
</dbReference>
<dbReference type="SMART" id="SM00368">
    <property type="entry name" value="LRR_RI"/>
    <property type="match status" value="10"/>
</dbReference>
<dbReference type="InterPro" id="IPR001611">
    <property type="entry name" value="Leu-rich_rpt"/>
</dbReference>
<reference evidence="2 3" key="1">
    <citation type="journal article" date="2017" name="Mol. Biol. Evol.">
        <title>The 4-celled Tetrabaena socialis nuclear genome reveals the essential components for genetic control of cell number at the origin of multicellularity in the volvocine lineage.</title>
        <authorList>
            <person name="Featherston J."/>
            <person name="Arakaki Y."/>
            <person name="Hanschen E.R."/>
            <person name="Ferris P.J."/>
            <person name="Michod R.E."/>
            <person name="Olson B.J.S.C."/>
            <person name="Nozaki H."/>
            <person name="Durand P.M."/>
        </authorList>
    </citation>
    <scope>NUCLEOTIDE SEQUENCE [LARGE SCALE GENOMIC DNA]</scope>
    <source>
        <strain evidence="2 3">NIES-571</strain>
    </source>
</reference>
<organism evidence="2 3">
    <name type="scientific">Tetrabaena socialis</name>
    <dbReference type="NCBI Taxonomy" id="47790"/>
    <lineage>
        <taxon>Eukaryota</taxon>
        <taxon>Viridiplantae</taxon>
        <taxon>Chlorophyta</taxon>
        <taxon>core chlorophytes</taxon>
        <taxon>Chlorophyceae</taxon>
        <taxon>CS clade</taxon>
        <taxon>Chlamydomonadales</taxon>
        <taxon>Tetrabaenaceae</taxon>
        <taxon>Tetrabaena</taxon>
    </lineage>
</organism>
<accession>A0A2J8AJS9</accession>
<dbReference type="SMART" id="SM00367">
    <property type="entry name" value="LRR_CC"/>
    <property type="match status" value="6"/>
</dbReference>
<dbReference type="PANTHER" id="PTHR46761">
    <property type="entry name" value="RAN GTPASE-ACTIVATING PROTEIN 1"/>
    <property type="match status" value="1"/>
</dbReference>
<dbReference type="AlphaFoldDB" id="A0A2J8AJS9"/>
<evidence type="ECO:0000256" key="1">
    <source>
        <dbReference type="ARBA" id="ARBA00004430"/>
    </source>
</evidence>
<evidence type="ECO:0000313" key="3">
    <source>
        <dbReference type="Proteomes" id="UP000236333"/>
    </source>
</evidence>
<keyword evidence="3" id="KW-1185">Reference proteome</keyword>
<sequence>MVWGQVGTQGIEDLVRRIAANDPKLESLTILRNRRLTHEDVVQLCSALGRNTHLTELYASSHKLSAKSAAVLADVLAAQGGSLRSLCVGDSSFGDEGVQELSRGVASSSSLTRLDLGNKGVGPDGAAALGRALSAAAPLTHLILNGNPRLGDAGLTALCTSGGAQAWAGLQTLELMECGVTAAGLLALARSPNRDRLAVLHLEGNVLGPAGGAALKELLLAAPGLKELHLRGTELEDAGGEVLAQGLHASTSGGSGSGGGLACLDLTDCGLGPRTMAALRDAFAAGAPLCKLNLAGNSAIDDSGAAALGHQLASGTAAALEHLDLSGTQVGPQTVQALSRSPGLSHLSVVGCPLQSAGADALVASLCSEGGCWAELQELCLSGTGLDAAHAGAVLGGLTSGGAPKLKSLEIGANPALQDDGFAALVDTLRAARPEVAVFWRSGDDPVPVIQ</sequence>
<gene>
    <name evidence="2" type="ORF">TSOC_000287</name>
</gene>
<proteinExistence type="predicted"/>
<dbReference type="Gene3D" id="3.80.10.10">
    <property type="entry name" value="Ribonuclease Inhibitor"/>
    <property type="match status" value="2"/>
</dbReference>
<dbReference type="PANTHER" id="PTHR46761:SF2">
    <property type="entry name" value="RAN GTPASE-ACTIVATING PROTEIN 1"/>
    <property type="match status" value="1"/>
</dbReference>
<evidence type="ECO:0000313" key="2">
    <source>
        <dbReference type="EMBL" id="PNH12768.1"/>
    </source>
</evidence>
<dbReference type="EMBL" id="PGGS01000004">
    <property type="protein sequence ID" value="PNH12768.1"/>
    <property type="molecule type" value="Genomic_DNA"/>
</dbReference>
<dbReference type="OrthoDB" id="547042at2759"/>
<dbReference type="GO" id="GO:0005930">
    <property type="term" value="C:axoneme"/>
    <property type="evidence" value="ECO:0007669"/>
    <property type="project" value="UniProtKB-SubCell"/>
</dbReference>